<dbReference type="CDD" id="cd18084">
    <property type="entry name" value="RsmE-like"/>
    <property type="match status" value="1"/>
</dbReference>
<evidence type="ECO:0000256" key="8">
    <source>
        <dbReference type="ARBA" id="ARBA00022679"/>
    </source>
</evidence>
<evidence type="ECO:0000256" key="5">
    <source>
        <dbReference type="ARBA" id="ARBA00022490"/>
    </source>
</evidence>
<gene>
    <name evidence="15" type="ORF">GCM10022279_04530</name>
</gene>
<evidence type="ECO:0000256" key="2">
    <source>
        <dbReference type="ARBA" id="ARBA00005528"/>
    </source>
</evidence>
<keyword evidence="8 12" id="KW-0808">Transferase</keyword>
<dbReference type="InterPro" id="IPR046886">
    <property type="entry name" value="RsmE_MTase_dom"/>
</dbReference>
<keyword evidence="16" id="KW-1185">Reference proteome</keyword>
<evidence type="ECO:0000256" key="12">
    <source>
        <dbReference type="PIRNR" id="PIRNR015601"/>
    </source>
</evidence>
<comment type="function">
    <text evidence="10 12">Specifically methylates the N3 position of the uracil ring of uridine 1498 (m3U1498) in 16S rRNA. Acts on the fully assembled 30S ribosomal subunit.</text>
</comment>
<keyword evidence="9 12" id="KW-0949">S-adenosyl-L-methionine</keyword>
<feature type="domain" description="Ribosomal RNA small subunit methyltransferase E PUA-like" evidence="14">
    <location>
        <begin position="18"/>
        <end position="63"/>
    </location>
</feature>
<evidence type="ECO:0000313" key="15">
    <source>
        <dbReference type="EMBL" id="GAA3984363.1"/>
    </source>
</evidence>
<dbReference type="RefSeq" id="WP_103045422.1">
    <property type="nucleotide sequence ID" value="NZ_BAABBP010000003.1"/>
</dbReference>
<proteinExistence type="inferred from homology"/>
<dbReference type="SUPFAM" id="SSF75217">
    <property type="entry name" value="alpha/beta knot"/>
    <property type="match status" value="1"/>
</dbReference>
<dbReference type="InterPro" id="IPR006700">
    <property type="entry name" value="RsmE"/>
</dbReference>
<comment type="subcellular location">
    <subcellularLocation>
        <location evidence="1 12">Cytoplasm</location>
    </subcellularLocation>
</comment>
<keyword evidence="5 12" id="KW-0963">Cytoplasm</keyword>
<evidence type="ECO:0000256" key="1">
    <source>
        <dbReference type="ARBA" id="ARBA00004496"/>
    </source>
</evidence>
<reference evidence="16" key="1">
    <citation type="journal article" date="2019" name="Int. J. Syst. Evol. Microbiol.">
        <title>The Global Catalogue of Microorganisms (GCM) 10K type strain sequencing project: providing services to taxonomists for standard genome sequencing and annotation.</title>
        <authorList>
            <consortium name="The Broad Institute Genomics Platform"/>
            <consortium name="The Broad Institute Genome Sequencing Center for Infectious Disease"/>
            <person name="Wu L."/>
            <person name="Ma J."/>
        </authorList>
    </citation>
    <scope>NUCLEOTIDE SEQUENCE [LARGE SCALE GENOMIC DNA]</scope>
    <source>
        <strain evidence="16">JCM 17561</strain>
    </source>
</reference>
<keyword evidence="7 12" id="KW-0489">Methyltransferase</keyword>
<comment type="catalytic activity">
    <reaction evidence="11 12">
        <text>uridine(1498) in 16S rRNA + S-adenosyl-L-methionine = N(3)-methyluridine(1498) in 16S rRNA + S-adenosyl-L-homocysteine + H(+)</text>
        <dbReference type="Rhea" id="RHEA:42920"/>
        <dbReference type="Rhea" id="RHEA-COMP:10283"/>
        <dbReference type="Rhea" id="RHEA-COMP:10284"/>
        <dbReference type="ChEBI" id="CHEBI:15378"/>
        <dbReference type="ChEBI" id="CHEBI:57856"/>
        <dbReference type="ChEBI" id="CHEBI:59789"/>
        <dbReference type="ChEBI" id="CHEBI:65315"/>
        <dbReference type="ChEBI" id="CHEBI:74502"/>
        <dbReference type="EC" id="2.1.1.193"/>
    </reaction>
</comment>
<dbReference type="EC" id="2.1.1.193" evidence="3 12"/>
<dbReference type="PIRSF" id="PIRSF015601">
    <property type="entry name" value="MTase_slr0722"/>
    <property type="match status" value="1"/>
</dbReference>
<dbReference type="InterPro" id="IPR029026">
    <property type="entry name" value="tRNA_m1G_MTases_N"/>
</dbReference>
<evidence type="ECO:0000256" key="3">
    <source>
        <dbReference type="ARBA" id="ARBA00012328"/>
    </source>
</evidence>
<comment type="caution">
    <text evidence="15">The sequence shown here is derived from an EMBL/GenBank/DDBJ whole genome shotgun (WGS) entry which is preliminary data.</text>
</comment>
<evidence type="ECO:0000256" key="7">
    <source>
        <dbReference type="ARBA" id="ARBA00022603"/>
    </source>
</evidence>
<dbReference type="Pfam" id="PF04452">
    <property type="entry name" value="Methyltrans_RNA"/>
    <property type="match status" value="1"/>
</dbReference>
<evidence type="ECO:0000256" key="4">
    <source>
        <dbReference type="ARBA" id="ARBA00013673"/>
    </source>
</evidence>
<organism evidence="15 16">
    <name type="scientific">Comamonas faecalis</name>
    <dbReference type="NCBI Taxonomy" id="1387849"/>
    <lineage>
        <taxon>Bacteria</taxon>
        <taxon>Pseudomonadati</taxon>
        <taxon>Pseudomonadota</taxon>
        <taxon>Betaproteobacteria</taxon>
        <taxon>Burkholderiales</taxon>
        <taxon>Comamonadaceae</taxon>
        <taxon>Comamonas</taxon>
    </lineage>
</organism>
<protein>
    <recommendedName>
        <fullName evidence="4 12">Ribosomal RNA small subunit methyltransferase E</fullName>
        <ecNumber evidence="3 12">2.1.1.193</ecNumber>
    </recommendedName>
</protein>
<evidence type="ECO:0000256" key="9">
    <source>
        <dbReference type="ARBA" id="ARBA00022691"/>
    </source>
</evidence>
<dbReference type="PANTHER" id="PTHR30027">
    <property type="entry name" value="RIBOSOMAL RNA SMALL SUBUNIT METHYLTRANSFERASE E"/>
    <property type="match status" value="1"/>
</dbReference>
<dbReference type="InterPro" id="IPR046887">
    <property type="entry name" value="RsmE_PUA-like"/>
</dbReference>
<dbReference type="Gene3D" id="3.40.1280.10">
    <property type="match status" value="1"/>
</dbReference>
<accession>A0ABP7QL07</accession>
<dbReference type="Gene3D" id="2.40.240.20">
    <property type="entry name" value="Hypothetical PUA domain-like, domain 1"/>
    <property type="match status" value="1"/>
</dbReference>
<dbReference type="EMBL" id="BAABBP010000003">
    <property type="protein sequence ID" value="GAA3984363.1"/>
    <property type="molecule type" value="Genomic_DNA"/>
</dbReference>
<evidence type="ECO:0000256" key="10">
    <source>
        <dbReference type="ARBA" id="ARBA00025699"/>
    </source>
</evidence>
<dbReference type="Proteomes" id="UP001501627">
    <property type="component" value="Unassembled WGS sequence"/>
</dbReference>
<evidence type="ECO:0000259" key="14">
    <source>
        <dbReference type="Pfam" id="PF20260"/>
    </source>
</evidence>
<evidence type="ECO:0000259" key="13">
    <source>
        <dbReference type="Pfam" id="PF04452"/>
    </source>
</evidence>
<dbReference type="PANTHER" id="PTHR30027:SF3">
    <property type="entry name" value="16S RRNA (URACIL(1498)-N(3))-METHYLTRANSFERASE"/>
    <property type="match status" value="1"/>
</dbReference>
<evidence type="ECO:0000256" key="6">
    <source>
        <dbReference type="ARBA" id="ARBA00022552"/>
    </source>
</evidence>
<feature type="domain" description="Ribosomal RNA small subunit methyltransferase E methyltransferase" evidence="13">
    <location>
        <begin position="74"/>
        <end position="234"/>
    </location>
</feature>
<comment type="similarity">
    <text evidence="2 12">Belongs to the RNA methyltransferase RsmE family.</text>
</comment>
<dbReference type="SUPFAM" id="SSF88697">
    <property type="entry name" value="PUA domain-like"/>
    <property type="match status" value="1"/>
</dbReference>
<dbReference type="InterPro" id="IPR029028">
    <property type="entry name" value="Alpha/beta_knot_MTases"/>
</dbReference>
<dbReference type="NCBIfam" id="NF008692">
    <property type="entry name" value="PRK11713.1-5"/>
    <property type="match status" value="1"/>
</dbReference>
<dbReference type="Pfam" id="PF20260">
    <property type="entry name" value="PUA_4"/>
    <property type="match status" value="1"/>
</dbReference>
<evidence type="ECO:0000313" key="16">
    <source>
        <dbReference type="Proteomes" id="UP001501627"/>
    </source>
</evidence>
<sequence>MPRLHCPLPLAPGAQIDLPTEAARHVQVLRLQPGAALTLFNGAGGEWDATVTRMGRSDVQVEVGAHHAIEREAARAVHLIVGMPANERMDWLVEKATELGAASIQPVATARSVLRLEGERAAKRQTRWQAIAVAACEQCGRNRVPSVHAPLALADWLRGAPGQGRRLLLSLRPGSQPLRQAAGDAQAVWVLHGPEGGLTAQEEDTALAAGFAPASLGARVLRAETASVAALSMLGLD</sequence>
<dbReference type="InterPro" id="IPR015947">
    <property type="entry name" value="PUA-like_sf"/>
</dbReference>
<name>A0ABP7QL07_9BURK</name>
<evidence type="ECO:0000256" key="11">
    <source>
        <dbReference type="ARBA" id="ARBA00047944"/>
    </source>
</evidence>
<dbReference type="NCBIfam" id="TIGR00046">
    <property type="entry name" value="RsmE family RNA methyltransferase"/>
    <property type="match status" value="1"/>
</dbReference>
<keyword evidence="6 12" id="KW-0698">rRNA processing</keyword>